<dbReference type="PANTHER" id="PTHR12904:SF23">
    <property type="entry name" value="PROTEIN ZER-1 HOMOLOG"/>
    <property type="match status" value="1"/>
</dbReference>
<sequence length="468" mass="53012">MGLVASDIAGLSFLRRPLKYLGIFNCDNAPHFQNIPAVKICGDHGEHQIILALETYMSRPRMMQAVLNESYQLYRFGSGLDRHVEALHLVLQALSSHRTNSSLQIAGSASMFYIIRNVKMNRDTKRAVIYALLNGMENHMDEQVMVRNCCLSLCQFEIPQEVLFNYGRTAKLLVHVLEAHSSDQLTQRIVVFLLNSMACHVEGDHKIEVGTIGAIEIILDQIRRKHAAGTCDDVMEVGWSFLWNITDETPTNCERFLNAEGLKLFSLCYSHFPNETELVRNMMGLIGNIAEVESLRGQLMDDNYLRIFCTLLDSLADGIEISYNSAGVLAHLVSDGEAAWRGVVRIKRAYVMDEIIRATGTWDLSARRYINYRSFKPILRLLPMFQSPGSQHWAVWALANLTSTDLAKYCRYVEEEGGEELLRVLSIDDRPSPKIRELAGIVLANMESWRRNTAEGQTFENDLEMVDA</sequence>
<keyword evidence="4" id="KW-1185">Reference proteome</keyword>
<comment type="caution">
    <text evidence="3">The sequence shown here is derived from an EMBL/GenBank/DDBJ whole genome shotgun (WGS) entry which is preliminary data.</text>
</comment>
<organism evidence="3 4">
    <name type="scientific">Ditylenchus destructor</name>
    <dbReference type="NCBI Taxonomy" id="166010"/>
    <lineage>
        <taxon>Eukaryota</taxon>
        <taxon>Metazoa</taxon>
        <taxon>Ecdysozoa</taxon>
        <taxon>Nematoda</taxon>
        <taxon>Chromadorea</taxon>
        <taxon>Rhabditida</taxon>
        <taxon>Tylenchina</taxon>
        <taxon>Tylenchomorpha</taxon>
        <taxon>Sphaerularioidea</taxon>
        <taxon>Anguinidae</taxon>
        <taxon>Anguininae</taxon>
        <taxon>Ditylenchus</taxon>
    </lineage>
</organism>
<dbReference type="Proteomes" id="UP001201812">
    <property type="component" value="Unassembled WGS sequence"/>
</dbReference>
<proteinExistence type="predicted"/>
<dbReference type="Pfam" id="PF22964">
    <property type="entry name" value="ZER1-like_2nd"/>
    <property type="match status" value="1"/>
</dbReference>
<accession>A0AAD4MP85</accession>
<name>A0AAD4MP85_9BILA</name>
<evidence type="ECO:0000313" key="4">
    <source>
        <dbReference type="Proteomes" id="UP001201812"/>
    </source>
</evidence>
<keyword evidence="1" id="KW-0833">Ubl conjugation pathway</keyword>
<dbReference type="InterPro" id="IPR016024">
    <property type="entry name" value="ARM-type_fold"/>
</dbReference>
<gene>
    <name evidence="3" type="ORF">DdX_16649</name>
</gene>
<dbReference type="Gene3D" id="1.25.10.10">
    <property type="entry name" value="Leucine-rich Repeat Variant"/>
    <property type="match status" value="1"/>
</dbReference>
<dbReference type="GO" id="GO:0031462">
    <property type="term" value="C:Cul2-RING ubiquitin ligase complex"/>
    <property type="evidence" value="ECO:0007669"/>
    <property type="project" value="TreeGrafter"/>
</dbReference>
<dbReference type="InterPro" id="IPR011989">
    <property type="entry name" value="ARM-like"/>
</dbReference>
<dbReference type="EMBL" id="JAKKPZ010000142">
    <property type="protein sequence ID" value="KAI1700541.1"/>
    <property type="molecule type" value="Genomic_DNA"/>
</dbReference>
<dbReference type="InterPro" id="IPR051341">
    <property type="entry name" value="Zyg-11_UBL_adapter"/>
</dbReference>
<evidence type="ECO:0000256" key="1">
    <source>
        <dbReference type="ARBA" id="ARBA00022786"/>
    </source>
</evidence>
<reference evidence="3" key="1">
    <citation type="submission" date="2022-01" db="EMBL/GenBank/DDBJ databases">
        <title>Genome Sequence Resource for Two Populations of Ditylenchus destructor, the Migratory Endoparasitic Phytonematode.</title>
        <authorList>
            <person name="Zhang H."/>
            <person name="Lin R."/>
            <person name="Xie B."/>
        </authorList>
    </citation>
    <scope>NUCLEOTIDE SEQUENCE</scope>
    <source>
        <strain evidence="3">BazhouSP</strain>
    </source>
</reference>
<dbReference type="PANTHER" id="PTHR12904">
    <property type="match status" value="1"/>
</dbReference>
<dbReference type="AlphaFoldDB" id="A0AAD4MP85"/>
<protein>
    <submittedName>
        <fullName evidence="3">Zyg eleven-related protein 1</fullName>
    </submittedName>
</protein>
<evidence type="ECO:0000313" key="3">
    <source>
        <dbReference type="EMBL" id="KAI1700541.1"/>
    </source>
</evidence>
<dbReference type="FunFam" id="1.25.10.10:FF:000638">
    <property type="entry name" value="Zyg eleven-related protein 1"/>
    <property type="match status" value="1"/>
</dbReference>
<evidence type="ECO:0000259" key="2">
    <source>
        <dbReference type="Pfam" id="PF22964"/>
    </source>
</evidence>
<feature type="domain" description="Protein zer-1 homolog-like C-terminal" evidence="2">
    <location>
        <begin position="95"/>
        <end position="447"/>
    </location>
</feature>
<dbReference type="InterPro" id="IPR055142">
    <property type="entry name" value="ZER1-like_C"/>
</dbReference>
<dbReference type="SUPFAM" id="SSF48371">
    <property type="entry name" value="ARM repeat"/>
    <property type="match status" value="1"/>
</dbReference>